<reference evidence="2" key="1">
    <citation type="journal article" date="2019" name="Int. J. Syst. Evol. Microbiol.">
        <title>The Global Catalogue of Microorganisms (GCM) 10K type strain sequencing project: providing services to taxonomists for standard genome sequencing and annotation.</title>
        <authorList>
            <consortium name="The Broad Institute Genomics Platform"/>
            <consortium name="The Broad Institute Genome Sequencing Center for Infectious Disease"/>
            <person name="Wu L."/>
            <person name="Ma J."/>
        </authorList>
    </citation>
    <scope>NUCLEOTIDE SEQUENCE [LARGE SCALE GENOMIC DNA]</scope>
    <source>
        <strain evidence="2">JCM 18306</strain>
    </source>
</reference>
<organism evidence="1 2">
    <name type="scientific">Streptomyces thinghirensis</name>
    <dbReference type="NCBI Taxonomy" id="551547"/>
    <lineage>
        <taxon>Bacteria</taxon>
        <taxon>Bacillati</taxon>
        <taxon>Actinomycetota</taxon>
        <taxon>Actinomycetes</taxon>
        <taxon>Kitasatosporales</taxon>
        <taxon>Streptomycetaceae</taxon>
        <taxon>Streptomyces</taxon>
    </lineage>
</organism>
<keyword evidence="2" id="KW-1185">Reference proteome</keyword>
<sequence length="71" mass="7883">MGDRQSRPWVVSDELWSLIEPLLPVPGPTKVEGRPRVPDRHALCGILLFQLILLQARSGAEVKRASVGRTI</sequence>
<evidence type="ECO:0008006" key="3">
    <source>
        <dbReference type="Google" id="ProtNLM"/>
    </source>
</evidence>
<proteinExistence type="predicted"/>
<accession>A0ABP9TGB6</accession>
<evidence type="ECO:0000313" key="2">
    <source>
        <dbReference type="Proteomes" id="UP001499878"/>
    </source>
</evidence>
<gene>
    <name evidence="1" type="ORF">GCM10023323_67730</name>
</gene>
<dbReference type="EMBL" id="BAABJR010000024">
    <property type="protein sequence ID" value="GAA5216088.1"/>
    <property type="molecule type" value="Genomic_DNA"/>
</dbReference>
<dbReference type="Proteomes" id="UP001499878">
    <property type="component" value="Unassembled WGS sequence"/>
</dbReference>
<protein>
    <recommendedName>
        <fullName evidence="3">Transposase</fullName>
    </recommendedName>
</protein>
<comment type="caution">
    <text evidence="1">The sequence shown here is derived from an EMBL/GenBank/DDBJ whole genome shotgun (WGS) entry which is preliminary data.</text>
</comment>
<name>A0ABP9TGB6_9ACTN</name>
<evidence type="ECO:0000313" key="1">
    <source>
        <dbReference type="EMBL" id="GAA5216088.1"/>
    </source>
</evidence>